<dbReference type="PANTHER" id="PTHR30572">
    <property type="entry name" value="MEMBRANE COMPONENT OF TRANSPORTER-RELATED"/>
    <property type="match status" value="1"/>
</dbReference>
<gene>
    <name evidence="9" type="ORF">GCM10007415_12000</name>
</gene>
<dbReference type="InterPro" id="IPR003838">
    <property type="entry name" value="ABC3_permease_C"/>
</dbReference>
<proteinExistence type="predicted"/>
<comment type="caution">
    <text evidence="9">The sequence shown here is derived from an EMBL/GenBank/DDBJ whole genome shotgun (WGS) entry which is preliminary data.</text>
</comment>
<feature type="transmembrane region" description="Helical" evidence="6">
    <location>
        <begin position="699"/>
        <end position="724"/>
    </location>
</feature>
<dbReference type="Pfam" id="PF02687">
    <property type="entry name" value="FtsX"/>
    <property type="match status" value="2"/>
</dbReference>
<dbReference type="GO" id="GO:0005886">
    <property type="term" value="C:plasma membrane"/>
    <property type="evidence" value="ECO:0007669"/>
    <property type="project" value="UniProtKB-SubCell"/>
</dbReference>
<feature type="transmembrane region" description="Helical" evidence="6">
    <location>
        <begin position="751"/>
        <end position="770"/>
    </location>
</feature>
<name>A0A917M5X4_9SPHI</name>
<evidence type="ECO:0000313" key="10">
    <source>
        <dbReference type="Proteomes" id="UP000660862"/>
    </source>
</evidence>
<dbReference type="AlphaFoldDB" id="A0A917M5X4"/>
<evidence type="ECO:0000259" key="8">
    <source>
        <dbReference type="Pfam" id="PF12704"/>
    </source>
</evidence>
<feature type="domain" description="ABC3 transporter permease C-terminal" evidence="7">
    <location>
        <begin position="308"/>
        <end position="421"/>
    </location>
</feature>
<evidence type="ECO:0000256" key="3">
    <source>
        <dbReference type="ARBA" id="ARBA00022692"/>
    </source>
</evidence>
<evidence type="ECO:0000256" key="6">
    <source>
        <dbReference type="SAM" id="Phobius"/>
    </source>
</evidence>
<feature type="transmembrane region" description="Helical" evidence="6">
    <location>
        <begin position="358"/>
        <end position="380"/>
    </location>
</feature>
<keyword evidence="10" id="KW-1185">Reference proteome</keyword>
<feature type="domain" description="MacB-like periplasmic core" evidence="8">
    <location>
        <begin position="453"/>
        <end position="652"/>
    </location>
</feature>
<evidence type="ECO:0000256" key="2">
    <source>
        <dbReference type="ARBA" id="ARBA00022475"/>
    </source>
</evidence>
<feature type="domain" description="MacB-like periplasmic core" evidence="8">
    <location>
        <begin position="20"/>
        <end position="248"/>
    </location>
</feature>
<dbReference type="GO" id="GO:0022857">
    <property type="term" value="F:transmembrane transporter activity"/>
    <property type="evidence" value="ECO:0007669"/>
    <property type="project" value="TreeGrafter"/>
</dbReference>
<evidence type="ECO:0000256" key="1">
    <source>
        <dbReference type="ARBA" id="ARBA00004651"/>
    </source>
</evidence>
<dbReference type="InterPro" id="IPR050250">
    <property type="entry name" value="Macrolide_Exporter_MacB"/>
</dbReference>
<keyword evidence="3 6" id="KW-0812">Transmembrane</keyword>
<comment type="subcellular location">
    <subcellularLocation>
        <location evidence="1">Cell membrane</location>
        <topology evidence="1">Multi-pass membrane protein</topology>
    </subcellularLocation>
</comment>
<sequence length="822" mass="91758">MVKNYFKTTLRHLWRNRMFTLLNIFGLAIGISACWVIYRIVDHEFSYDADLPNSERIYKVISAFSRDGKESRMGGVSAPLYQGIEDEITGVEQVVPAFRQWAYRVEIKRENQPLFVKEEPDGIVATTSSYFEMLPYRWLAGDKRTAMDAPESVVLTESRASLYFPTSEPEAVLHKTITYYGRDTVTRTVTGIVADYDTPSEFTGQEFVVLPRVAYETYVWTNTNGTDRLYLQFGQGVDVDAKLREINALDARHWTALAKEQESQGANNMPTRGRTYELLPIRDVHFSTDVAEFGVTKTSRSVMYGLVSIGAFLLILACINYVNMSVAQLPHRGKEIGVRKTLGGGSWQLIGQFLSETLLTTLVAAVLAFGFGRMAFWLLADIIPQGVTPDGNLMTLLAFLLGVVVLVTLLAGLYPGWLITKVRTVQVFKSFFTISAPKSGLNLQKVLIVFQFTIALVFIISTIIVGTQLRYTLKADMGFNKDATILVNVPWKYLSDTRYQDKQFTLLNEIRALPGVEKVALGTAPLSSGYSSSPFGYTPAEKDPIEITGFKKSIDTAYLALYELELLAGRNIHASDTISEFLINEAAAKALGFATPEDAVGQVIGQRGNSMHPIAGVVKDFNTQDFYTAITPTILYMERTGLSSFNIKLDSHDPRKWQATTKAIGEKWAQFYPAEAYQYRFYDETLESLYNQERQVGKLINLATGVTIFISCLGLFGLATLTAFQRTKEIGIRKVLGATISGIVGLLSKDFVKLVLIATVVASPIAWWTMNNWLEDFVYRIAIQWWMFVAAGFAAVMIALLTVSWQAIRAAIANPVDSLRDE</sequence>
<evidence type="ECO:0000313" key="9">
    <source>
        <dbReference type="EMBL" id="GGG81040.1"/>
    </source>
</evidence>
<dbReference type="EMBL" id="BMER01000001">
    <property type="protein sequence ID" value="GGG81040.1"/>
    <property type="molecule type" value="Genomic_DNA"/>
</dbReference>
<organism evidence="9 10">
    <name type="scientific">Parapedobacter pyrenivorans</name>
    <dbReference type="NCBI Taxonomy" id="1305674"/>
    <lineage>
        <taxon>Bacteria</taxon>
        <taxon>Pseudomonadati</taxon>
        <taxon>Bacteroidota</taxon>
        <taxon>Sphingobacteriia</taxon>
        <taxon>Sphingobacteriales</taxon>
        <taxon>Sphingobacteriaceae</taxon>
        <taxon>Parapedobacter</taxon>
    </lineage>
</organism>
<feature type="transmembrane region" description="Helical" evidence="6">
    <location>
        <begin position="392"/>
        <end position="414"/>
    </location>
</feature>
<evidence type="ECO:0000256" key="5">
    <source>
        <dbReference type="ARBA" id="ARBA00023136"/>
    </source>
</evidence>
<keyword evidence="5 6" id="KW-0472">Membrane</keyword>
<dbReference type="PROSITE" id="PS51257">
    <property type="entry name" value="PROKAR_LIPOPROTEIN"/>
    <property type="match status" value="1"/>
</dbReference>
<feature type="transmembrane region" description="Helical" evidence="6">
    <location>
        <begin position="21"/>
        <end position="41"/>
    </location>
</feature>
<reference evidence="9" key="2">
    <citation type="submission" date="2020-09" db="EMBL/GenBank/DDBJ databases">
        <authorList>
            <person name="Sun Q."/>
            <person name="Zhou Y."/>
        </authorList>
    </citation>
    <scope>NUCLEOTIDE SEQUENCE</scope>
    <source>
        <strain evidence="9">CGMCC 1.12195</strain>
    </source>
</reference>
<accession>A0A917M5X4</accession>
<evidence type="ECO:0000256" key="4">
    <source>
        <dbReference type="ARBA" id="ARBA00022989"/>
    </source>
</evidence>
<reference evidence="9" key="1">
    <citation type="journal article" date="2014" name="Int. J. Syst. Evol. Microbiol.">
        <title>Complete genome sequence of Corynebacterium casei LMG S-19264T (=DSM 44701T), isolated from a smear-ripened cheese.</title>
        <authorList>
            <consortium name="US DOE Joint Genome Institute (JGI-PGF)"/>
            <person name="Walter F."/>
            <person name="Albersmeier A."/>
            <person name="Kalinowski J."/>
            <person name="Ruckert C."/>
        </authorList>
    </citation>
    <scope>NUCLEOTIDE SEQUENCE</scope>
    <source>
        <strain evidence="9">CGMCC 1.12195</strain>
    </source>
</reference>
<dbReference type="Proteomes" id="UP000660862">
    <property type="component" value="Unassembled WGS sequence"/>
</dbReference>
<evidence type="ECO:0000259" key="7">
    <source>
        <dbReference type="Pfam" id="PF02687"/>
    </source>
</evidence>
<feature type="transmembrane region" description="Helical" evidence="6">
    <location>
        <begin position="446"/>
        <end position="466"/>
    </location>
</feature>
<feature type="domain" description="ABC3 transporter permease C-terminal" evidence="7">
    <location>
        <begin position="703"/>
        <end position="815"/>
    </location>
</feature>
<dbReference type="InterPro" id="IPR025857">
    <property type="entry name" value="MacB_PCD"/>
</dbReference>
<feature type="transmembrane region" description="Helical" evidence="6">
    <location>
        <begin position="302"/>
        <end position="322"/>
    </location>
</feature>
<feature type="transmembrane region" description="Helical" evidence="6">
    <location>
        <begin position="782"/>
        <end position="803"/>
    </location>
</feature>
<protein>
    <submittedName>
        <fullName evidence="9">ABC transporter permease</fullName>
    </submittedName>
</protein>
<dbReference type="RefSeq" id="WP_188504988.1">
    <property type="nucleotide sequence ID" value="NZ_BMER01000001.1"/>
</dbReference>
<dbReference type="PANTHER" id="PTHR30572:SF18">
    <property type="entry name" value="ABC-TYPE MACROLIDE FAMILY EXPORT SYSTEM PERMEASE COMPONENT 2"/>
    <property type="match status" value="1"/>
</dbReference>
<keyword evidence="4 6" id="KW-1133">Transmembrane helix</keyword>
<dbReference type="Pfam" id="PF12704">
    <property type="entry name" value="MacB_PCD"/>
    <property type="match status" value="2"/>
</dbReference>
<keyword evidence="2" id="KW-1003">Cell membrane</keyword>